<evidence type="ECO:0000256" key="1">
    <source>
        <dbReference type="SAM" id="Phobius"/>
    </source>
</evidence>
<gene>
    <name evidence="2" type="ORF">MPOL1434_LOCUS8897</name>
</gene>
<protein>
    <recommendedName>
        <fullName evidence="3">Major facilitator superfamily (MFS) profile domain-containing protein</fullName>
    </recommendedName>
</protein>
<dbReference type="SUPFAM" id="SSF103473">
    <property type="entry name" value="MFS general substrate transporter"/>
    <property type="match status" value="1"/>
</dbReference>
<keyword evidence="1" id="KW-1133">Transmembrane helix</keyword>
<accession>A0A7S0FQH8</accession>
<feature type="transmembrane region" description="Helical" evidence="1">
    <location>
        <begin position="98"/>
        <end position="117"/>
    </location>
</feature>
<dbReference type="EMBL" id="HBEJ01015166">
    <property type="protein sequence ID" value="CAD8376209.1"/>
    <property type="molecule type" value="Transcribed_RNA"/>
</dbReference>
<feature type="transmembrane region" description="Helical" evidence="1">
    <location>
        <begin position="58"/>
        <end position="77"/>
    </location>
</feature>
<keyword evidence="1" id="KW-0472">Membrane</keyword>
<dbReference type="AlphaFoldDB" id="A0A7S0FQH8"/>
<proteinExistence type="predicted"/>
<feature type="transmembrane region" description="Helical" evidence="1">
    <location>
        <begin position="6"/>
        <end position="22"/>
    </location>
</feature>
<feature type="transmembrane region" description="Helical" evidence="1">
    <location>
        <begin position="34"/>
        <end position="52"/>
    </location>
</feature>
<dbReference type="Gene3D" id="1.20.1250.20">
    <property type="entry name" value="MFS general substrate transporter like domains"/>
    <property type="match status" value="1"/>
</dbReference>
<evidence type="ECO:0008006" key="3">
    <source>
        <dbReference type="Google" id="ProtNLM"/>
    </source>
</evidence>
<sequence length="162" mass="17396">MAPWAVASVLMVAVGLLSDRIFAKTSNIRKSQIYVIAACQLLSSICFLPLLFTGESNGTAATICVTLGVGIGLANNAPYFTFCNMRFPSYAAQATGTMIWFFTVGFTCAPFITGYIMDHTSSFSGAFAVVIALLLSAVLVLMLFAFPDKEEVHIITRGTNKL</sequence>
<dbReference type="InterPro" id="IPR036259">
    <property type="entry name" value="MFS_trans_sf"/>
</dbReference>
<reference evidence="2" key="1">
    <citation type="submission" date="2021-01" db="EMBL/GenBank/DDBJ databases">
        <authorList>
            <person name="Corre E."/>
            <person name="Pelletier E."/>
            <person name="Niang G."/>
            <person name="Scheremetjew M."/>
            <person name="Finn R."/>
            <person name="Kale V."/>
            <person name="Holt S."/>
            <person name="Cochrane G."/>
            <person name="Meng A."/>
            <person name="Brown T."/>
            <person name="Cohen L."/>
        </authorList>
    </citation>
    <scope>NUCLEOTIDE SEQUENCE</scope>
    <source>
        <strain evidence="2">CCMP3303</strain>
    </source>
</reference>
<evidence type="ECO:0000313" key="2">
    <source>
        <dbReference type="EMBL" id="CAD8376209.1"/>
    </source>
</evidence>
<organism evidence="2">
    <name type="scientific">Minutocellus polymorphus</name>
    <dbReference type="NCBI Taxonomy" id="265543"/>
    <lineage>
        <taxon>Eukaryota</taxon>
        <taxon>Sar</taxon>
        <taxon>Stramenopiles</taxon>
        <taxon>Ochrophyta</taxon>
        <taxon>Bacillariophyta</taxon>
        <taxon>Mediophyceae</taxon>
        <taxon>Cymatosirophycidae</taxon>
        <taxon>Cymatosirales</taxon>
        <taxon>Cymatosiraceae</taxon>
        <taxon>Minutocellus</taxon>
    </lineage>
</organism>
<name>A0A7S0FQH8_9STRA</name>
<keyword evidence="1" id="KW-0812">Transmembrane</keyword>
<feature type="transmembrane region" description="Helical" evidence="1">
    <location>
        <begin position="123"/>
        <end position="146"/>
    </location>
</feature>